<proteinExistence type="predicted"/>
<dbReference type="AlphaFoldDB" id="A0A8J4DZE3"/>
<organism evidence="1 2">
    <name type="scientific">Virgisporangium aurantiacum</name>
    <dbReference type="NCBI Taxonomy" id="175570"/>
    <lineage>
        <taxon>Bacteria</taxon>
        <taxon>Bacillati</taxon>
        <taxon>Actinomycetota</taxon>
        <taxon>Actinomycetes</taxon>
        <taxon>Micromonosporales</taxon>
        <taxon>Micromonosporaceae</taxon>
        <taxon>Virgisporangium</taxon>
    </lineage>
</organism>
<dbReference type="Proteomes" id="UP000612585">
    <property type="component" value="Unassembled WGS sequence"/>
</dbReference>
<dbReference type="Pfam" id="PF08843">
    <property type="entry name" value="AbiEii"/>
    <property type="match status" value="1"/>
</dbReference>
<evidence type="ECO:0000313" key="2">
    <source>
        <dbReference type="Proteomes" id="UP000612585"/>
    </source>
</evidence>
<name>A0A8J4DZE3_9ACTN</name>
<keyword evidence="2" id="KW-1185">Reference proteome</keyword>
<dbReference type="InterPro" id="IPR014942">
    <property type="entry name" value="AbiEii"/>
</dbReference>
<dbReference type="RefSeq" id="WP_203995538.1">
    <property type="nucleotide sequence ID" value="NZ_BOPG01000025.1"/>
</dbReference>
<dbReference type="InterPro" id="IPR043519">
    <property type="entry name" value="NT_sf"/>
</dbReference>
<dbReference type="SUPFAM" id="SSF81301">
    <property type="entry name" value="Nucleotidyltransferase"/>
    <property type="match status" value="1"/>
</dbReference>
<dbReference type="Gene3D" id="3.30.460.40">
    <property type="match status" value="1"/>
</dbReference>
<gene>
    <name evidence="1" type="ORF">Vau01_041510</name>
</gene>
<evidence type="ECO:0008006" key="3">
    <source>
        <dbReference type="Google" id="ProtNLM"/>
    </source>
</evidence>
<evidence type="ECO:0000313" key="1">
    <source>
        <dbReference type="EMBL" id="GIJ56635.1"/>
    </source>
</evidence>
<accession>A0A8J4DZE3</accession>
<sequence>MEYHARVARVALAAASDYGFALAGGQALIAHGVVSRPTSDIDLFTDRDDGVRDAAETVAAALARAGFDVTEVAETAELFDGFDHSMAEFEIHDADSADSAVRLQLVRFDRDRPPVLLEIGPVLHLDDLIGMKVAALAARAEPRDFIDVAAALDRYGRDRLVALGMRADPALTPSELADAVRRLDRMPDEVFHLYGLGTTENAGEIAAVRRAFEDWPRH</sequence>
<comment type="caution">
    <text evidence="1">The sequence shown here is derived from an EMBL/GenBank/DDBJ whole genome shotgun (WGS) entry which is preliminary data.</text>
</comment>
<dbReference type="EMBL" id="BOPG01000025">
    <property type="protein sequence ID" value="GIJ56635.1"/>
    <property type="molecule type" value="Genomic_DNA"/>
</dbReference>
<protein>
    <recommendedName>
        <fullName evidence="3">Nucleotidyl transferase AbiEii toxin, Type IV TA system</fullName>
    </recommendedName>
</protein>
<reference evidence="1" key="1">
    <citation type="submission" date="2021-01" db="EMBL/GenBank/DDBJ databases">
        <title>Whole genome shotgun sequence of Virgisporangium aurantiacum NBRC 16421.</title>
        <authorList>
            <person name="Komaki H."/>
            <person name="Tamura T."/>
        </authorList>
    </citation>
    <scope>NUCLEOTIDE SEQUENCE</scope>
    <source>
        <strain evidence="1">NBRC 16421</strain>
    </source>
</reference>